<dbReference type="EMBL" id="PXOG01000057">
    <property type="protein sequence ID" value="RGP78793.1"/>
    <property type="molecule type" value="Genomic_DNA"/>
</dbReference>
<dbReference type="OrthoDB" id="5357734at2759"/>
<keyword evidence="1" id="KW-0539">Nucleus</keyword>
<organism evidence="3 4">
    <name type="scientific">Fusarium longipes</name>
    <dbReference type="NCBI Taxonomy" id="694270"/>
    <lineage>
        <taxon>Eukaryota</taxon>
        <taxon>Fungi</taxon>
        <taxon>Dikarya</taxon>
        <taxon>Ascomycota</taxon>
        <taxon>Pezizomycotina</taxon>
        <taxon>Sordariomycetes</taxon>
        <taxon>Hypocreomycetidae</taxon>
        <taxon>Hypocreales</taxon>
        <taxon>Nectriaceae</taxon>
        <taxon>Fusarium</taxon>
    </lineage>
</organism>
<proteinExistence type="predicted"/>
<feature type="transmembrane region" description="Helical" evidence="2">
    <location>
        <begin position="68"/>
        <end position="85"/>
    </location>
</feature>
<evidence type="ECO:0000256" key="1">
    <source>
        <dbReference type="ARBA" id="ARBA00023242"/>
    </source>
</evidence>
<feature type="transmembrane region" description="Helical" evidence="2">
    <location>
        <begin position="105"/>
        <end position="130"/>
    </location>
</feature>
<keyword evidence="2" id="KW-1133">Transmembrane helix</keyword>
<gene>
    <name evidence="3" type="ORF">FLONG3_2991</name>
</gene>
<dbReference type="Pfam" id="PF11374">
    <property type="entry name" value="DUF3176"/>
    <property type="match status" value="1"/>
</dbReference>
<keyword evidence="2" id="KW-0472">Membrane</keyword>
<dbReference type="PANTHER" id="PTHR37576:SF2">
    <property type="entry name" value="DEFECT AT LOW TEMPERATURE PROTEIN 1"/>
    <property type="match status" value="1"/>
</dbReference>
<keyword evidence="2" id="KW-0812">Transmembrane</keyword>
<dbReference type="PANTHER" id="PTHR37576">
    <property type="entry name" value="DEFECT AT LOW TEMPERATURE PROTEIN 1"/>
    <property type="match status" value="1"/>
</dbReference>
<protein>
    <submittedName>
        <fullName evidence="3">Uncharacterized protein</fullName>
    </submittedName>
</protein>
<sequence length="1114" mass="124369">MLDNNNFASPSPWPLKDEFMGSKSGSGVGDRKSWHRLEDLPTPFAAQYARLSQPWLPGFWKRFPYRGLGMWLLALIGTMAAVLILRYSDGVPVENWDEHIQPTVWLALTSALSGAFLACAFTEGAAISYWRTAGKPVTAVYGSSTGILQAAINLFTWQSKTLGIASILMTLSVMRGPLMQRASATTNYYESLQGTMNFHIARELPTDYACIMTGRTHSTSLLTKNFSNIAHSYSRRDDMVAFDTSCTNCTTTIKGFGFDVNCTETTREYNITAGADDASLKQAMNGASFFQVNISEFRDYSVYQMVDGAFLQYTTLFKDDSNCYGKTKIQTCDLHAGIAEFPVRIDGDKVELEGNWKDDKFIERKYMLPAGQVGSGSGNILGGFSTIVNALYASTAYMSFTGATGYDVRSDGLPATQYLTMSGAVPGCNDTWSNPMDDIIELTRNIGFRASLQYARFNTTDKQKVEYNSGTTTLVYVTDYNKMWIAVLVSLIGIFSVLPTFWGWWELGRDVSLNPLEIANAFGTVGQESHIMRNVDPNQNVGGIVNAVNDIGPVRYGAWEMSDGSKSALLRMPQPADLRFNQGTELHFLPIATTKPDTRRAVELRRASARSHLAKTIHQRKRCSINKALEDDKLHDPNQISCAGHWQLTPTLLHTVPDNIVDQHTRMLLNYCIQSFWPGFEMGSAAFHIPSFARDYSTLVAQGPGLYHALLWSAAVSMSYKKEAKITEKESLTHYTKALKYISQDIAQPVSKISEQTMFAILSITGSEVSPEDGQGIVKRALDPPLAELSWIHVYGRRLHIDAHAKALIRIVDLKGGIHNLRSSDFQASFNYMDLTRASQTLTRPHLLVSRLYGRVRQTHDRRKLFGYRDDLAGVAWVEGTTAHLRQLSALGLSADLQDVIGDMRAWVQVIEGYHFGLLKTSDTSLLTAHRDLIQQRLLANLPREGEEESSEILVSDEEQETHNHITQWINRVVQTALLIFSLGVTFPIPYAPPYHRLSKRLKVQLEQHAEEAFDLQLLDLLTWLGMLGALCSEQVGSDLRVWFVYFLRTVETRRAGRSVTREWSLVVRESLEPFIWSTVSCDAAAGVIWKEVQDGSIGWETTAWTGMLGTICG</sequence>
<name>A0A395T230_9HYPO</name>
<dbReference type="STRING" id="694270.A0A395T230"/>
<feature type="transmembrane region" description="Helical" evidence="2">
    <location>
        <begin position="483"/>
        <end position="505"/>
    </location>
</feature>
<dbReference type="AlphaFoldDB" id="A0A395T230"/>
<evidence type="ECO:0000313" key="4">
    <source>
        <dbReference type="Proteomes" id="UP000266234"/>
    </source>
</evidence>
<reference evidence="3 4" key="1">
    <citation type="journal article" date="2018" name="PLoS Pathog.">
        <title>Evolution of structural diversity of trichothecenes, a family of toxins produced by plant pathogenic and entomopathogenic fungi.</title>
        <authorList>
            <person name="Proctor R.H."/>
            <person name="McCormick S.P."/>
            <person name="Kim H.S."/>
            <person name="Cardoza R.E."/>
            <person name="Stanley A.M."/>
            <person name="Lindo L."/>
            <person name="Kelly A."/>
            <person name="Brown D.W."/>
            <person name="Lee T."/>
            <person name="Vaughan M.M."/>
            <person name="Alexander N.J."/>
            <person name="Busman M."/>
            <person name="Gutierrez S."/>
        </authorList>
    </citation>
    <scope>NUCLEOTIDE SEQUENCE [LARGE SCALE GENOMIC DNA]</scope>
    <source>
        <strain evidence="3 4">NRRL 20695</strain>
    </source>
</reference>
<dbReference type="InterPro" id="IPR021858">
    <property type="entry name" value="Fun_TF"/>
</dbReference>
<dbReference type="Pfam" id="PF11951">
    <property type="entry name" value="Fungal_trans_2"/>
    <property type="match status" value="1"/>
</dbReference>
<dbReference type="InterPro" id="IPR021514">
    <property type="entry name" value="DUF3176"/>
</dbReference>
<dbReference type="Proteomes" id="UP000266234">
    <property type="component" value="Unassembled WGS sequence"/>
</dbReference>
<evidence type="ECO:0000256" key="2">
    <source>
        <dbReference type="SAM" id="Phobius"/>
    </source>
</evidence>
<comment type="caution">
    <text evidence="3">The sequence shown here is derived from an EMBL/GenBank/DDBJ whole genome shotgun (WGS) entry which is preliminary data.</text>
</comment>
<evidence type="ECO:0000313" key="3">
    <source>
        <dbReference type="EMBL" id="RGP78793.1"/>
    </source>
</evidence>
<keyword evidence="4" id="KW-1185">Reference proteome</keyword>
<accession>A0A395T230</accession>